<reference evidence="3" key="1">
    <citation type="journal article" date="2005" name="Nature">
        <title>The map-based sequence of the rice genome.</title>
        <authorList>
            <consortium name="International rice genome sequencing project (IRGSP)"/>
            <person name="Matsumoto T."/>
            <person name="Wu J."/>
            <person name="Kanamori H."/>
            <person name="Katayose Y."/>
            <person name="Fujisawa M."/>
            <person name="Namiki N."/>
            <person name="Mizuno H."/>
            <person name="Yamamoto K."/>
            <person name="Antonio B.A."/>
            <person name="Baba T."/>
            <person name="Sakata K."/>
            <person name="Nagamura Y."/>
            <person name="Aoki H."/>
            <person name="Arikawa K."/>
            <person name="Arita K."/>
            <person name="Bito T."/>
            <person name="Chiden Y."/>
            <person name="Fujitsuka N."/>
            <person name="Fukunaka R."/>
            <person name="Hamada M."/>
            <person name="Harada C."/>
            <person name="Hayashi A."/>
            <person name="Hijishita S."/>
            <person name="Honda M."/>
            <person name="Hosokawa S."/>
            <person name="Ichikawa Y."/>
            <person name="Idonuma A."/>
            <person name="Iijima M."/>
            <person name="Ikeda M."/>
            <person name="Ikeno M."/>
            <person name="Ito K."/>
            <person name="Ito S."/>
            <person name="Ito T."/>
            <person name="Ito Y."/>
            <person name="Ito Y."/>
            <person name="Iwabuchi A."/>
            <person name="Kamiya K."/>
            <person name="Karasawa W."/>
            <person name="Kurita K."/>
            <person name="Katagiri S."/>
            <person name="Kikuta A."/>
            <person name="Kobayashi H."/>
            <person name="Kobayashi N."/>
            <person name="Machita K."/>
            <person name="Maehara T."/>
            <person name="Masukawa M."/>
            <person name="Mizubayashi T."/>
            <person name="Mukai Y."/>
            <person name="Nagasaki H."/>
            <person name="Nagata Y."/>
            <person name="Naito S."/>
            <person name="Nakashima M."/>
            <person name="Nakama Y."/>
            <person name="Nakamichi Y."/>
            <person name="Nakamura M."/>
            <person name="Meguro A."/>
            <person name="Negishi M."/>
            <person name="Ohta I."/>
            <person name="Ohta T."/>
            <person name="Okamoto M."/>
            <person name="Ono N."/>
            <person name="Saji S."/>
            <person name="Sakaguchi M."/>
            <person name="Sakai K."/>
            <person name="Shibata M."/>
            <person name="Shimokawa T."/>
            <person name="Song J."/>
            <person name="Takazaki Y."/>
            <person name="Terasawa K."/>
            <person name="Tsugane M."/>
            <person name="Tsuji K."/>
            <person name="Ueda S."/>
            <person name="Waki K."/>
            <person name="Yamagata H."/>
            <person name="Yamamoto M."/>
            <person name="Yamamoto S."/>
            <person name="Yamane H."/>
            <person name="Yoshiki S."/>
            <person name="Yoshihara R."/>
            <person name="Yukawa K."/>
            <person name="Zhong H."/>
            <person name="Yano M."/>
            <person name="Yuan Q."/>
            <person name="Ouyang S."/>
            <person name="Liu J."/>
            <person name="Jones K.M."/>
            <person name="Gansberger K."/>
            <person name="Moffat K."/>
            <person name="Hill J."/>
            <person name="Bera J."/>
            <person name="Fadrosh D."/>
            <person name="Jin S."/>
            <person name="Johri S."/>
            <person name="Kim M."/>
            <person name="Overton L."/>
            <person name="Reardon M."/>
            <person name="Tsitrin T."/>
            <person name="Vuong H."/>
            <person name="Weaver B."/>
            <person name="Ciecko A."/>
            <person name="Tallon L."/>
            <person name="Jackson J."/>
            <person name="Pai G."/>
            <person name="Aken S.V."/>
            <person name="Utterback T."/>
            <person name="Reidmuller S."/>
            <person name="Feldblyum T."/>
            <person name="Hsiao J."/>
            <person name="Zismann V."/>
            <person name="Iobst S."/>
            <person name="de Vazeille A.R."/>
            <person name="Buell C.R."/>
            <person name="Ying K."/>
            <person name="Li Y."/>
            <person name="Lu T."/>
            <person name="Huang Y."/>
            <person name="Zhao Q."/>
            <person name="Feng Q."/>
            <person name="Zhang L."/>
            <person name="Zhu J."/>
            <person name="Weng Q."/>
            <person name="Mu J."/>
            <person name="Lu Y."/>
            <person name="Fan D."/>
            <person name="Liu Y."/>
            <person name="Guan J."/>
            <person name="Zhang Y."/>
            <person name="Yu S."/>
            <person name="Liu X."/>
            <person name="Zhang Y."/>
            <person name="Hong G."/>
            <person name="Han B."/>
            <person name="Choisne N."/>
            <person name="Demange N."/>
            <person name="Orjeda G."/>
            <person name="Samain S."/>
            <person name="Cattolico L."/>
            <person name="Pelletier E."/>
            <person name="Couloux A."/>
            <person name="Segurens B."/>
            <person name="Wincker P."/>
            <person name="D'Hont A."/>
            <person name="Scarpelli C."/>
            <person name="Weissenbach J."/>
            <person name="Salanoubat M."/>
            <person name="Quetier F."/>
            <person name="Yu Y."/>
            <person name="Kim H.R."/>
            <person name="Rambo T."/>
            <person name="Currie J."/>
            <person name="Collura K."/>
            <person name="Luo M."/>
            <person name="Yang T."/>
            <person name="Ammiraju J.S.S."/>
            <person name="Engler F."/>
            <person name="Soderlund C."/>
            <person name="Wing R.A."/>
            <person name="Palmer L.E."/>
            <person name="de la Bastide M."/>
            <person name="Spiegel L."/>
            <person name="Nascimento L."/>
            <person name="Zutavern T."/>
            <person name="O'Shaughnessy A."/>
            <person name="Dike S."/>
            <person name="Dedhia N."/>
            <person name="Preston R."/>
            <person name="Balija V."/>
            <person name="McCombie W.R."/>
            <person name="Chow T."/>
            <person name="Chen H."/>
            <person name="Chung M."/>
            <person name="Chen C."/>
            <person name="Shaw J."/>
            <person name="Wu H."/>
            <person name="Hsiao K."/>
            <person name="Chao Y."/>
            <person name="Chu M."/>
            <person name="Cheng C."/>
            <person name="Hour A."/>
            <person name="Lee P."/>
            <person name="Lin S."/>
            <person name="Lin Y."/>
            <person name="Liou J."/>
            <person name="Liu S."/>
            <person name="Hsing Y."/>
            <person name="Raghuvanshi S."/>
            <person name="Mohanty A."/>
            <person name="Bharti A.K."/>
            <person name="Gaur A."/>
            <person name="Gupta V."/>
            <person name="Kumar D."/>
            <person name="Ravi V."/>
            <person name="Vij S."/>
            <person name="Kapur A."/>
            <person name="Khurana P."/>
            <person name="Khurana P."/>
            <person name="Khurana J.P."/>
            <person name="Tyagi A.K."/>
            <person name="Gaikwad K."/>
            <person name="Singh A."/>
            <person name="Dalal V."/>
            <person name="Srivastava S."/>
            <person name="Dixit A."/>
            <person name="Pal A.K."/>
            <person name="Ghazi I.A."/>
            <person name="Yadav M."/>
            <person name="Pandit A."/>
            <person name="Bhargava A."/>
            <person name="Sureshbabu K."/>
            <person name="Batra K."/>
            <person name="Sharma T.R."/>
            <person name="Mohapatra T."/>
            <person name="Singh N.K."/>
            <person name="Messing J."/>
            <person name="Nelson A.B."/>
            <person name="Fuks G."/>
            <person name="Kavchok S."/>
            <person name="Keizer G."/>
            <person name="Linton E."/>
            <person name="Llaca V."/>
            <person name="Song R."/>
            <person name="Tanyolac B."/>
            <person name="Young S."/>
            <person name="Ho-Il K."/>
            <person name="Hahn J.H."/>
            <person name="Sangsakoo G."/>
            <person name="Vanavichit A."/>
            <person name="de Mattos Luiz.A.T."/>
            <person name="Zimmer P.D."/>
            <person name="Malone G."/>
            <person name="Dellagostin O."/>
            <person name="de Oliveira A.C."/>
            <person name="Bevan M."/>
            <person name="Bancroft I."/>
            <person name="Minx P."/>
            <person name="Cordum H."/>
            <person name="Wilson R."/>
            <person name="Cheng Z."/>
            <person name="Jin W."/>
            <person name="Jiang J."/>
            <person name="Leong S.A."/>
            <person name="Iwama H."/>
            <person name="Gojobori T."/>
            <person name="Itoh T."/>
            <person name="Niimura Y."/>
            <person name="Fujii Y."/>
            <person name="Habara T."/>
            <person name="Sakai H."/>
            <person name="Sato Y."/>
            <person name="Wilson G."/>
            <person name="Kumar K."/>
            <person name="McCouch S."/>
            <person name="Juretic N."/>
            <person name="Hoen D."/>
            <person name="Wright S."/>
            <person name="Bruskiewich R."/>
            <person name="Bureau T."/>
            <person name="Miyao A."/>
            <person name="Hirochika H."/>
            <person name="Nishikawa T."/>
            <person name="Kadowaki K."/>
            <person name="Sugiura M."/>
            <person name="Burr B."/>
            <person name="Sasaki T."/>
        </authorList>
    </citation>
    <scope>NUCLEOTIDE SEQUENCE [LARGE SCALE GENOMIC DNA]</scope>
    <source>
        <strain evidence="3">cv. Nipponbare</strain>
    </source>
</reference>
<protein>
    <submittedName>
        <fullName evidence="2">Uncharacterized protein</fullName>
    </submittedName>
</protein>
<dbReference type="EMBL" id="AP004801">
    <property type="protein sequence ID" value="BAD27969.1"/>
    <property type="molecule type" value="Genomic_DNA"/>
</dbReference>
<evidence type="ECO:0000256" key="1">
    <source>
        <dbReference type="SAM" id="MobiDB-lite"/>
    </source>
</evidence>
<gene>
    <name evidence="2" type="primary">P0613F08.33</name>
</gene>
<organism evidence="2 3">
    <name type="scientific">Oryza sativa subsp. japonica</name>
    <name type="common">Rice</name>
    <dbReference type="NCBI Taxonomy" id="39947"/>
    <lineage>
        <taxon>Eukaryota</taxon>
        <taxon>Viridiplantae</taxon>
        <taxon>Streptophyta</taxon>
        <taxon>Embryophyta</taxon>
        <taxon>Tracheophyta</taxon>
        <taxon>Spermatophyta</taxon>
        <taxon>Magnoliopsida</taxon>
        <taxon>Liliopsida</taxon>
        <taxon>Poales</taxon>
        <taxon>Poaceae</taxon>
        <taxon>BOP clade</taxon>
        <taxon>Oryzoideae</taxon>
        <taxon>Oryzeae</taxon>
        <taxon>Oryzinae</taxon>
        <taxon>Oryza</taxon>
        <taxon>Oryza sativa</taxon>
    </lineage>
</organism>
<dbReference type="Proteomes" id="UP000000763">
    <property type="component" value="Chromosome 2"/>
</dbReference>
<feature type="region of interest" description="Disordered" evidence="1">
    <location>
        <begin position="72"/>
        <end position="110"/>
    </location>
</feature>
<evidence type="ECO:0000313" key="3">
    <source>
        <dbReference type="Proteomes" id="UP000000763"/>
    </source>
</evidence>
<name>Q6ETQ1_ORYSJ</name>
<proteinExistence type="predicted"/>
<accession>Q6ETQ1</accession>
<dbReference type="AlphaFoldDB" id="Q6ETQ1"/>
<feature type="compositionally biased region" description="Basic and acidic residues" evidence="1">
    <location>
        <begin position="92"/>
        <end position="110"/>
    </location>
</feature>
<reference evidence="3" key="2">
    <citation type="journal article" date="2008" name="Nucleic Acids Res.">
        <title>The rice annotation project database (RAP-DB): 2008 update.</title>
        <authorList>
            <consortium name="The rice annotation project (RAP)"/>
        </authorList>
    </citation>
    <scope>GENOME REANNOTATION</scope>
    <source>
        <strain evidence="3">cv. Nipponbare</strain>
    </source>
</reference>
<sequence length="110" mass="12455">MTSVCGKKATMWSHAVVPRMRKRRRFATEAVLGVQSSTITVSVDLGQHPPRKRMETAAIANSMEGDHWLKDGGRRCRQPMEGINPLSPCLVHSEEEKDNIEGEESRKKRR</sequence>
<evidence type="ECO:0000313" key="2">
    <source>
        <dbReference type="EMBL" id="BAD27969.1"/>
    </source>
</evidence>